<feature type="domain" description="Stress-response A/B barrel" evidence="3">
    <location>
        <begin position="33"/>
        <end position="127"/>
    </location>
</feature>
<dbReference type="Pfam" id="PF07876">
    <property type="entry name" value="Dabb"/>
    <property type="match status" value="1"/>
</dbReference>
<dbReference type="SMART" id="SM00886">
    <property type="entry name" value="Dabb"/>
    <property type="match status" value="1"/>
</dbReference>
<dbReference type="PANTHER" id="PTHR33178">
    <property type="match status" value="1"/>
</dbReference>
<feature type="signal peptide" evidence="2">
    <location>
        <begin position="1"/>
        <end position="26"/>
    </location>
</feature>
<sequence precursor="true">MRWLFCLLVLSLGLVMLPGAALSLSAAESSKTLRHVVLFKFKDSVSAEEVKEVVDAFAALPGKIDTITAFEWGTDVSVENKAAGFTHAFVVSFRDAAGRDAYLPHPAHQEFVKLVGPRLDNVLVFDFFVNP</sequence>
<dbReference type="InterPro" id="IPR044662">
    <property type="entry name" value="HS1/DABB1-like"/>
</dbReference>
<dbReference type="InterPro" id="IPR013097">
    <property type="entry name" value="Dabb"/>
</dbReference>
<evidence type="ECO:0000313" key="4">
    <source>
        <dbReference type="EMBL" id="QDU95526.1"/>
    </source>
</evidence>
<dbReference type="KEGG" id="lcre:Pla8534_33410"/>
<dbReference type="SUPFAM" id="SSF54909">
    <property type="entry name" value="Dimeric alpha+beta barrel"/>
    <property type="match status" value="1"/>
</dbReference>
<dbReference type="InterPro" id="IPR011008">
    <property type="entry name" value="Dimeric_a/b-barrel"/>
</dbReference>
<dbReference type="EMBL" id="CP036433">
    <property type="protein sequence ID" value="QDU95526.1"/>
    <property type="molecule type" value="Genomic_DNA"/>
</dbReference>
<keyword evidence="2" id="KW-0732">Signal</keyword>
<name>A0A518DUL6_9BACT</name>
<evidence type="ECO:0000256" key="1">
    <source>
        <dbReference type="ARBA" id="ARBA00011738"/>
    </source>
</evidence>
<dbReference type="RefSeq" id="WP_145054252.1">
    <property type="nucleotide sequence ID" value="NZ_CP036433.1"/>
</dbReference>
<evidence type="ECO:0000259" key="3">
    <source>
        <dbReference type="PROSITE" id="PS51502"/>
    </source>
</evidence>
<dbReference type="Proteomes" id="UP000317648">
    <property type="component" value="Chromosome"/>
</dbReference>
<proteinExistence type="predicted"/>
<dbReference type="PANTHER" id="PTHR33178:SF10">
    <property type="entry name" value="STRESS-RESPONSE A_B BARREL DOMAIN-CONTAINING PROTEIN"/>
    <property type="match status" value="1"/>
</dbReference>
<protein>
    <submittedName>
        <fullName evidence="4">Stress responsive A/B Barrel Domain protein</fullName>
    </submittedName>
</protein>
<evidence type="ECO:0000313" key="5">
    <source>
        <dbReference type="Proteomes" id="UP000317648"/>
    </source>
</evidence>
<keyword evidence="5" id="KW-1185">Reference proteome</keyword>
<comment type="subunit">
    <text evidence="1">Homodimer.</text>
</comment>
<dbReference type="PROSITE" id="PS51502">
    <property type="entry name" value="S_R_A_B_BARREL"/>
    <property type="match status" value="1"/>
</dbReference>
<gene>
    <name evidence="4" type="ORF">Pla8534_33410</name>
</gene>
<reference evidence="4 5" key="1">
    <citation type="submission" date="2019-02" db="EMBL/GenBank/DDBJ databases">
        <title>Deep-cultivation of Planctomycetes and their phenomic and genomic characterization uncovers novel biology.</title>
        <authorList>
            <person name="Wiegand S."/>
            <person name="Jogler M."/>
            <person name="Boedeker C."/>
            <person name="Pinto D."/>
            <person name="Vollmers J."/>
            <person name="Rivas-Marin E."/>
            <person name="Kohn T."/>
            <person name="Peeters S.H."/>
            <person name="Heuer A."/>
            <person name="Rast P."/>
            <person name="Oberbeckmann S."/>
            <person name="Bunk B."/>
            <person name="Jeske O."/>
            <person name="Meyerdierks A."/>
            <person name="Storesund J.E."/>
            <person name="Kallscheuer N."/>
            <person name="Luecker S."/>
            <person name="Lage O.M."/>
            <person name="Pohl T."/>
            <person name="Merkel B.J."/>
            <person name="Hornburger P."/>
            <person name="Mueller R.-W."/>
            <person name="Bruemmer F."/>
            <person name="Labrenz M."/>
            <person name="Spormann A.M."/>
            <person name="Op den Camp H."/>
            <person name="Overmann J."/>
            <person name="Amann R."/>
            <person name="Jetten M.S.M."/>
            <person name="Mascher T."/>
            <person name="Medema M.H."/>
            <person name="Devos D.P."/>
            <person name="Kaster A.-K."/>
            <person name="Ovreas L."/>
            <person name="Rohde M."/>
            <person name="Galperin M.Y."/>
            <person name="Jogler C."/>
        </authorList>
    </citation>
    <scope>NUCLEOTIDE SEQUENCE [LARGE SCALE GENOMIC DNA]</scope>
    <source>
        <strain evidence="4 5">Pla85_3_4</strain>
    </source>
</reference>
<dbReference type="OrthoDB" id="9808130at2"/>
<accession>A0A518DUL6</accession>
<feature type="chain" id="PRO_5022014455" evidence="2">
    <location>
        <begin position="27"/>
        <end position="131"/>
    </location>
</feature>
<organism evidence="4 5">
    <name type="scientific">Lignipirellula cremea</name>
    <dbReference type="NCBI Taxonomy" id="2528010"/>
    <lineage>
        <taxon>Bacteria</taxon>
        <taxon>Pseudomonadati</taxon>
        <taxon>Planctomycetota</taxon>
        <taxon>Planctomycetia</taxon>
        <taxon>Pirellulales</taxon>
        <taxon>Pirellulaceae</taxon>
        <taxon>Lignipirellula</taxon>
    </lineage>
</organism>
<evidence type="ECO:0000256" key="2">
    <source>
        <dbReference type="SAM" id="SignalP"/>
    </source>
</evidence>
<dbReference type="Gene3D" id="3.30.70.100">
    <property type="match status" value="1"/>
</dbReference>
<dbReference type="AlphaFoldDB" id="A0A518DUL6"/>